<feature type="domain" description="ABC transporter" evidence="8">
    <location>
        <begin position="8"/>
        <end position="256"/>
    </location>
</feature>
<dbReference type="GO" id="GO:0005524">
    <property type="term" value="F:ATP binding"/>
    <property type="evidence" value="ECO:0007669"/>
    <property type="project" value="UniProtKB-KW"/>
</dbReference>
<keyword evidence="3" id="KW-0813">Transport</keyword>
<dbReference type="Pfam" id="PF08352">
    <property type="entry name" value="oligo_HPY"/>
    <property type="match status" value="1"/>
</dbReference>
<dbReference type="STRING" id="389348.PNK_0295"/>
<dbReference type="InParanoid" id="A0A0U5CMT9"/>
<gene>
    <name evidence="9" type="primary">oppd1</name>
    <name evidence="9" type="ORF">PNK_0295</name>
</gene>
<keyword evidence="10" id="KW-1185">Reference proteome</keyword>
<dbReference type="GO" id="GO:0005886">
    <property type="term" value="C:plasma membrane"/>
    <property type="evidence" value="ECO:0007669"/>
    <property type="project" value="UniProtKB-SubCell"/>
</dbReference>
<dbReference type="InterPro" id="IPR003439">
    <property type="entry name" value="ABC_transporter-like_ATP-bd"/>
</dbReference>
<dbReference type="InterPro" id="IPR013563">
    <property type="entry name" value="Oligopep_ABC_C"/>
</dbReference>
<keyword evidence="5" id="KW-0547">Nucleotide-binding</keyword>
<dbReference type="PANTHER" id="PTHR43297">
    <property type="entry name" value="OLIGOPEPTIDE TRANSPORT ATP-BINDING PROTEIN APPD"/>
    <property type="match status" value="1"/>
</dbReference>
<dbReference type="PANTHER" id="PTHR43297:SF2">
    <property type="entry name" value="DIPEPTIDE TRANSPORT ATP-BINDING PROTEIN DPPD"/>
    <property type="match status" value="1"/>
</dbReference>
<dbReference type="InterPro" id="IPR027417">
    <property type="entry name" value="P-loop_NTPase"/>
</dbReference>
<dbReference type="InterPro" id="IPR050388">
    <property type="entry name" value="ABC_Ni/Peptide_Import"/>
</dbReference>
<reference evidence="10" key="1">
    <citation type="submission" date="2015-09" db="EMBL/GenBank/DDBJ databases">
        <authorList>
            <person name="Bertelli C."/>
        </authorList>
    </citation>
    <scope>NUCLEOTIDE SEQUENCE [LARGE SCALE GENOMIC DNA]</scope>
    <source>
        <strain evidence="10">KNic</strain>
    </source>
</reference>
<evidence type="ECO:0000313" key="10">
    <source>
        <dbReference type="Proteomes" id="UP000069902"/>
    </source>
</evidence>
<dbReference type="PROSITE" id="PS00211">
    <property type="entry name" value="ABC_TRANSPORTER_1"/>
    <property type="match status" value="1"/>
</dbReference>
<evidence type="ECO:0000259" key="8">
    <source>
        <dbReference type="PROSITE" id="PS50893"/>
    </source>
</evidence>
<sequence length="325" mass="35618">MKIPLLDVRSLCLSFATSQGSIDALRGVNFCLYPGEIVGLIGESGCGKSLTAFSLLKLFPTNSHRLSGKVLFEEKDLLNASEKEMQTIRGQKIGLIFQDPSLSLNPTKRIGDQLIEGLVHHQHMSKQAALQMGIEWLQKVGISDASHRMRQYPHEMSGGMKQRIVIAMTLACRPSLVIADEPTTALDVTIQAQILELLKSLQKEQKMTILLITHDLGVAASCCDRLMVMYAGQIIESNSLSGLIQTPQHPYTQALLKAKQSLAESQGHPLFTLPGSPPLATSLKGCAFGPRCSHAMRICQEMAPPLDDNAHPAVACWLKFRKEQP</sequence>
<dbReference type="GO" id="GO:0016887">
    <property type="term" value="F:ATP hydrolysis activity"/>
    <property type="evidence" value="ECO:0007669"/>
    <property type="project" value="InterPro"/>
</dbReference>
<dbReference type="GO" id="GO:0015833">
    <property type="term" value="P:peptide transport"/>
    <property type="evidence" value="ECO:0007669"/>
    <property type="project" value="InterPro"/>
</dbReference>
<dbReference type="Gene3D" id="3.40.50.300">
    <property type="entry name" value="P-loop containing nucleotide triphosphate hydrolases"/>
    <property type="match status" value="1"/>
</dbReference>
<evidence type="ECO:0000256" key="2">
    <source>
        <dbReference type="ARBA" id="ARBA00005417"/>
    </source>
</evidence>
<dbReference type="FunFam" id="3.40.50.300:FF:000016">
    <property type="entry name" value="Oligopeptide ABC transporter ATP-binding component"/>
    <property type="match status" value="1"/>
</dbReference>
<dbReference type="InterPro" id="IPR003593">
    <property type="entry name" value="AAA+_ATPase"/>
</dbReference>
<dbReference type="KEGG" id="pnl:PNK_0295"/>
<dbReference type="PROSITE" id="PS50893">
    <property type="entry name" value="ABC_TRANSPORTER_2"/>
    <property type="match status" value="1"/>
</dbReference>
<evidence type="ECO:0000256" key="1">
    <source>
        <dbReference type="ARBA" id="ARBA00004417"/>
    </source>
</evidence>
<keyword evidence="4" id="KW-1003">Cell membrane</keyword>
<dbReference type="Pfam" id="PF00005">
    <property type="entry name" value="ABC_tran"/>
    <property type="match status" value="1"/>
</dbReference>
<evidence type="ECO:0000256" key="5">
    <source>
        <dbReference type="ARBA" id="ARBA00022741"/>
    </source>
</evidence>
<dbReference type="NCBIfam" id="TIGR01727">
    <property type="entry name" value="oligo_HPY"/>
    <property type="match status" value="1"/>
</dbReference>
<evidence type="ECO:0000256" key="7">
    <source>
        <dbReference type="ARBA" id="ARBA00023136"/>
    </source>
</evidence>
<keyword evidence="6" id="KW-0067">ATP-binding</keyword>
<dbReference type="PATRIC" id="fig|389348.3.peg.334"/>
<comment type="similarity">
    <text evidence="2">Belongs to the ABC transporter superfamily.</text>
</comment>
<dbReference type="InterPro" id="IPR017871">
    <property type="entry name" value="ABC_transporter-like_CS"/>
</dbReference>
<dbReference type="RefSeq" id="WP_059059861.1">
    <property type="nucleotide sequence ID" value="NZ_LN879502.1"/>
</dbReference>
<proteinExistence type="inferred from homology"/>
<dbReference type="EMBL" id="LN879502">
    <property type="protein sequence ID" value="CUI15932.1"/>
    <property type="molecule type" value="Genomic_DNA"/>
</dbReference>
<dbReference type="SMART" id="SM00382">
    <property type="entry name" value="AAA"/>
    <property type="match status" value="1"/>
</dbReference>
<dbReference type="CDD" id="cd03257">
    <property type="entry name" value="ABC_NikE_OppD_transporters"/>
    <property type="match status" value="1"/>
</dbReference>
<evidence type="ECO:0000256" key="3">
    <source>
        <dbReference type="ARBA" id="ARBA00022448"/>
    </source>
</evidence>
<protein>
    <submittedName>
        <fullName evidence="9">Putative ABC-type oligopeptide transporter, ATPase subunit</fullName>
    </submittedName>
</protein>
<evidence type="ECO:0000313" key="9">
    <source>
        <dbReference type="EMBL" id="CUI15932.1"/>
    </source>
</evidence>
<dbReference type="AlphaFoldDB" id="A0A0U5CMT9"/>
<dbReference type="SUPFAM" id="SSF52540">
    <property type="entry name" value="P-loop containing nucleoside triphosphate hydrolases"/>
    <property type="match status" value="1"/>
</dbReference>
<comment type="subcellular location">
    <subcellularLocation>
        <location evidence="1">Cell inner membrane</location>
        <topology evidence="1">Peripheral membrane protein</topology>
    </subcellularLocation>
</comment>
<keyword evidence="7" id="KW-0472">Membrane</keyword>
<name>A0A0U5CMT9_9BACT</name>
<dbReference type="FunCoup" id="A0A0U5CMT9">
    <property type="interactions" value="135"/>
</dbReference>
<evidence type="ECO:0000256" key="4">
    <source>
        <dbReference type="ARBA" id="ARBA00022475"/>
    </source>
</evidence>
<evidence type="ECO:0000256" key="6">
    <source>
        <dbReference type="ARBA" id="ARBA00022840"/>
    </source>
</evidence>
<accession>A0A0U5CMT9</accession>
<organism evidence="9 10">
    <name type="scientific">Candidatus Protochlamydia naegleriophila</name>
    <dbReference type="NCBI Taxonomy" id="389348"/>
    <lineage>
        <taxon>Bacteria</taxon>
        <taxon>Pseudomonadati</taxon>
        <taxon>Chlamydiota</taxon>
        <taxon>Chlamydiia</taxon>
        <taxon>Parachlamydiales</taxon>
        <taxon>Parachlamydiaceae</taxon>
        <taxon>Candidatus Protochlamydia</taxon>
    </lineage>
</organism>
<dbReference type="Proteomes" id="UP000069902">
    <property type="component" value="Chromosome cPNK"/>
</dbReference>